<organism evidence="2 3">
    <name type="scientific">Microlunatus sagamiharensis</name>
    <dbReference type="NCBI Taxonomy" id="546874"/>
    <lineage>
        <taxon>Bacteria</taxon>
        <taxon>Bacillati</taxon>
        <taxon>Actinomycetota</taxon>
        <taxon>Actinomycetes</taxon>
        <taxon>Propionibacteriales</taxon>
        <taxon>Propionibacteriaceae</taxon>
        <taxon>Microlunatus</taxon>
    </lineage>
</organism>
<evidence type="ECO:0000313" key="3">
    <source>
        <dbReference type="Proteomes" id="UP000198825"/>
    </source>
</evidence>
<name>A0A1H2MI90_9ACTN</name>
<protein>
    <submittedName>
        <fullName evidence="2">Uncharacterized protein</fullName>
    </submittedName>
</protein>
<reference evidence="3" key="1">
    <citation type="submission" date="2016-10" db="EMBL/GenBank/DDBJ databases">
        <authorList>
            <person name="Varghese N."/>
            <person name="Submissions S."/>
        </authorList>
    </citation>
    <scope>NUCLEOTIDE SEQUENCE [LARGE SCALE GENOMIC DNA]</scope>
    <source>
        <strain evidence="3">DSM 21743</strain>
    </source>
</reference>
<evidence type="ECO:0000313" key="2">
    <source>
        <dbReference type="EMBL" id="SDU92631.1"/>
    </source>
</evidence>
<accession>A0A1H2MI90</accession>
<keyword evidence="3" id="KW-1185">Reference proteome</keyword>
<proteinExistence type="predicted"/>
<dbReference type="OrthoDB" id="5124737at2"/>
<dbReference type="EMBL" id="LT629799">
    <property type="protein sequence ID" value="SDU92631.1"/>
    <property type="molecule type" value="Genomic_DNA"/>
</dbReference>
<gene>
    <name evidence="2" type="ORF">SAMN04488544_2078</name>
</gene>
<dbReference type="STRING" id="546874.SAMN04488544_2078"/>
<sequence>MFAEVVADGQSARTVADEAVAAEVREALRTRAREAGVRLRTARMDDLVVVARLDAAIWTDDTATMRAKLTPPEPREPDAAGPTSAEG</sequence>
<dbReference type="RefSeq" id="WP_091074343.1">
    <property type="nucleotide sequence ID" value="NZ_LT629799.1"/>
</dbReference>
<dbReference type="AlphaFoldDB" id="A0A1H2MI90"/>
<feature type="region of interest" description="Disordered" evidence="1">
    <location>
        <begin position="64"/>
        <end position="87"/>
    </location>
</feature>
<dbReference type="Proteomes" id="UP000198825">
    <property type="component" value="Chromosome I"/>
</dbReference>
<evidence type="ECO:0000256" key="1">
    <source>
        <dbReference type="SAM" id="MobiDB-lite"/>
    </source>
</evidence>